<accession>A0A1V9DFF9</accession>
<keyword evidence="3" id="KW-1185">Reference proteome</keyword>
<evidence type="ECO:0000313" key="3">
    <source>
        <dbReference type="Proteomes" id="UP000192769"/>
    </source>
</evidence>
<organism evidence="2 3">
    <name type="scientific">Pantoea latae</name>
    <dbReference type="NCBI Taxonomy" id="1964541"/>
    <lineage>
        <taxon>Bacteria</taxon>
        <taxon>Pseudomonadati</taxon>
        <taxon>Pseudomonadota</taxon>
        <taxon>Gammaproteobacteria</taxon>
        <taxon>Enterobacterales</taxon>
        <taxon>Erwiniaceae</taxon>
        <taxon>Pantoea</taxon>
    </lineage>
</organism>
<dbReference type="CDD" id="cd00761">
    <property type="entry name" value="Glyco_tranf_GTA_type"/>
    <property type="match status" value="1"/>
</dbReference>
<dbReference type="RefSeq" id="WP_081140493.1">
    <property type="nucleotide sequence ID" value="NZ_MWUE01000022.1"/>
</dbReference>
<dbReference type="AlphaFoldDB" id="A0A1V9DFF9"/>
<evidence type="ECO:0000259" key="1">
    <source>
        <dbReference type="Pfam" id="PF00535"/>
    </source>
</evidence>
<evidence type="ECO:0000313" key="2">
    <source>
        <dbReference type="EMBL" id="OQP32612.1"/>
    </source>
</evidence>
<dbReference type="Pfam" id="PF00535">
    <property type="entry name" value="Glycos_transf_2"/>
    <property type="match status" value="1"/>
</dbReference>
<proteinExistence type="predicted"/>
<protein>
    <submittedName>
        <fullName evidence="2">Amylovoran biosynthesis protein AmsB</fullName>
    </submittedName>
</protein>
<reference evidence="2 3" key="1">
    <citation type="submission" date="2017-02" db="EMBL/GenBank/DDBJ databases">
        <title>Whole genome shotgun sequence of Pantoea agglomerans strain AS1 isolated from a cycad, Zamia floridana in Central Florida, USA.</title>
        <authorList>
            <person name="Lata P."/>
            <person name="Govindarajan S."/>
            <person name="Qi F."/>
            <person name="Li J.-L."/>
            <person name="Maurya S.K."/>
            <person name="Sahoo M.K."/>
        </authorList>
    </citation>
    <scope>NUCLEOTIDE SEQUENCE [LARGE SCALE GENOMIC DNA]</scope>
    <source>
        <strain evidence="2 3">AS1</strain>
    </source>
</reference>
<gene>
    <name evidence="2" type="ORF">B2J69_15215</name>
</gene>
<dbReference type="EMBL" id="MWUE01000022">
    <property type="protein sequence ID" value="OQP32612.1"/>
    <property type="molecule type" value="Genomic_DNA"/>
</dbReference>
<dbReference type="InterPro" id="IPR029044">
    <property type="entry name" value="Nucleotide-diphossugar_trans"/>
</dbReference>
<dbReference type="Gene3D" id="3.90.550.10">
    <property type="entry name" value="Spore Coat Polysaccharide Biosynthesis Protein SpsA, Chain A"/>
    <property type="match status" value="1"/>
</dbReference>
<dbReference type="PANTHER" id="PTHR43685:SF2">
    <property type="entry name" value="GLYCOSYLTRANSFERASE 2-LIKE DOMAIN-CONTAINING PROTEIN"/>
    <property type="match status" value="1"/>
</dbReference>
<dbReference type="SUPFAM" id="SSF53448">
    <property type="entry name" value="Nucleotide-diphospho-sugar transferases"/>
    <property type="match status" value="1"/>
</dbReference>
<dbReference type="InterPro" id="IPR050834">
    <property type="entry name" value="Glycosyltransf_2"/>
</dbReference>
<sequence>MKDIRFSIVIPAYNASQSIVATLDCVKAQSYRNFEVIIVDDKSADAAALAEVVNGERYQDLGINLVLSEVKLNGAGARNKGIELATGDYISFLDADDEWHADKLLETSRKIQELEAQGKSKFIIYSQVNIYQDGSFLKVMPMQTPGKNETVAEYLFGCYGFMQTSTLVLKREDAARIQFDTRYIRHQDYDFCIRADRLGYEFVMIPRPLATYHLVTKFGSKHKGESVKYSLFWLDAMKPHLTARDVHTYKAFKLPLRYKMDGKSLMASLSFARYFFLTNKDNQSYFLNRVKDKLRARLGGEKAVS</sequence>
<dbReference type="PANTHER" id="PTHR43685">
    <property type="entry name" value="GLYCOSYLTRANSFERASE"/>
    <property type="match status" value="1"/>
</dbReference>
<dbReference type="Proteomes" id="UP000192769">
    <property type="component" value="Unassembled WGS sequence"/>
</dbReference>
<dbReference type="InterPro" id="IPR001173">
    <property type="entry name" value="Glyco_trans_2-like"/>
</dbReference>
<name>A0A1V9DFF9_9GAMM</name>
<feature type="domain" description="Glycosyltransferase 2-like" evidence="1">
    <location>
        <begin position="7"/>
        <end position="118"/>
    </location>
</feature>
<dbReference type="OrthoDB" id="6813549at2"/>
<comment type="caution">
    <text evidence="2">The sequence shown here is derived from an EMBL/GenBank/DDBJ whole genome shotgun (WGS) entry which is preliminary data.</text>
</comment>